<sequence length="601" mass="67636">MSLSKWAKYGKKYNTDWEKERGIKEWIKAHPLMTQRLCAVFVTLIIHELTNFGVTVEKKNESQQIKELKLASYIACHTAITNVDHLGELIQATFDPSIKLHRTKCTAIINHVIAPCMFREFLADIGEKHTDVAATKQLCVVVRYFSTKLTKIVSSFLGLVSLSGETAEAIASTLVTFLRGVGLDVKRCIGVRTDGCSVMVGKNNSVFMHLQKVNPQIQQLKCVCHSIQLCVSRAVETLPRNLEYLVPTPTAGSHTALLRSNQSRETPLMLVQMSSTRWLSIHDCCAPEVSFSVEQRFPAVLRCGNYFPDLYIQFLMPFLQEFNRINKLFQQDSGNPFKMLECLLEFFHSLLARVVRPERIPTSDSNLLSVSITPDTLLPVGAVNYGITVMMALEEARMDSAVEMSFKGRCRDFVVEACRQVQLPANVHLWKSMTAFSPRSILSQSKAPLNSISVLPLYVGDLAALETQYQAVAFHPWTTTDDCHAEAFWVEVFNYCDSSGEQAFRDLAQFALSLLAMPLSNADVARLFSQMALVKTRLRNRMGQETLSSILHVRYGLRWQGKCCRDFEPTADMLLRFNSRMYVEEEKQTAADGSGDADGCF</sequence>
<dbReference type="PANTHER" id="PTHR37162">
    <property type="entry name" value="HAT FAMILY DIMERISATION DOMAINCONTAINING PROTEIN-RELATED"/>
    <property type="match status" value="1"/>
</dbReference>
<dbReference type="EMBL" id="CP045903">
    <property type="protein sequence ID" value="QQP39060.1"/>
    <property type="molecule type" value="Genomic_DNA"/>
</dbReference>
<dbReference type="PANTHER" id="PTHR37162:SF1">
    <property type="entry name" value="BED-TYPE DOMAIN-CONTAINING PROTEIN"/>
    <property type="match status" value="1"/>
</dbReference>
<evidence type="ECO:0008006" key="3">
    <source>
        <dbReference type="Google" id="ProtNLM"/>
    </source>
</evidence>
<dbReference type="InterPro" id="IPR012337">
    <property type="entry name" value="RNaseH-like_sf"/>
</dbReference>
<reference evidence="2" key="1">
    <citation type="submission" date="2021-01" db="EMBL/GenBank/DDBJ databases">
        <title>Caligus Genome Assembly.</title>
        <authorList>
            <person name="Gallardo-Escarate C."/>
        </authorList>
    </citation>
    <scope>NUCLEOTIDE SEQUENCE [LARGE SCALE GENOMIC DNA]</scope>
</reference>
<proteinExistence type="predicted"/>
<accession>A0A7T8GX55</accession>
<dbReference type="SUPFAM" id="SSF53098">
    <property type="entry name" value="Ribonuclease H-like"/>
    <property type="match status" value="2"/>
</dbReference>
<keyword evidence="2" id="KW-1185">Reference proteome</keyword>
<protein>
    <recommendedName>
        <fullName evidence="3">Zinc finger protein 862</fullName>
    </recommendedName>
</protein>
<name>A0A7T8GX55_CALRO</name>
<gene>
    <name evidence="1" type="ORF">FKW44_019822</name>
</gene>
<evidence type="ECO:0000313" key="1">
    <source>
        <dbReference type="EMBL" id="QQP39060.1"/>
    </source>
</evidence>
<organism evidence="1 2">
    <name type="scientific">Caligus rogercresseyi</name>
    <name type="common">Sea louse</name>
    <dbReference type="NCBI Taxonomy" id="217165"/>
    <lineage>
        <taxon>Eukaryota</taxon>
        <taxon>Metazoa</taxon>
        <taxon>Ecdysozoa</taxon>
        <taxon>Arthropoda</taxon>
        <taxon>Crustacea</taxon>
        <taxon>Multicrustacea</taxon>
        <taxon>Hexanauplia</taxon>
        <taxon>Copepoda</taxon>
        <taxon>Siphonostomatoida</taxon>
        <taxon>Caligidae</taxon>
        <taxon>Caligus</taxon>
    </lineage>
</organism>
<dbReference type="OrthoDB" id="10023262at2759"/>
<dbReference type="AlphaFoldDB" id="A0A7T8GX55"/>
<evidence type="ECO:0000313" key="2">
    <source>
        <dbReference type="Proteomes" id="UP000595437"/>
    </source>
</evidence>
<dbReference type="Proteomes" id="UP000595437">
    <property type="component" value="Chromosome 14"/>
</dbReference>